<dbReference type="AlphaFoldDB" id="A0A7W9G8S8"/>
<comment type="caution">
    <text evidence="5">The sequence shown here is derived from an EMBL/GenBank/DDBJ whole genome shotgun (WGS) entry which is preliminary data.</text>
</comment>
<dbReference type="SUPFAM" id="SSF46785">
    <property type="entry name" value="Winged helix' DNA-binding domain"/>
    <property type="match status" value="1"/>
</dbReference>
<name>A0A7W9G8S8_9ACTN</name>
<keyword evidence="6" id="KW-1185">Reference proteome</keyword>
<evidence type="ECO:0000313" key="6">
    <source>
        <dbReference type="Proteomes" id="UP000579153"/>
    </source>
</evidence>
<dbReference type="EMBL" id="JACHMB010000001">
    <property type="protein sequence ID" value="MBB5779298.1"/>
    <property type="molecule type" value="Genomic_DNA"/>
</dbReference>
<dbReference type="PROSITE" id="PS50949">
    <property type="entry name" value="HTH_GNTR"/>
    <property type="match status" value="1"/>
</dbReference>
<sequence>MSETALGAIKASSRTALVLEALRRGILSGELPAGRALVEVELASRFGVSKTPVREALKTLSGAGLVTISEYTGVTVRKVDERLTRSVFDARCLIEPAAVRRSVEAGLRDGGRLAREALRKADEATDEVTRSLANRDFHRALYADCDNEVLVGVLDQLRDQTALISVNVWSQRPSWEGEAQEHRQILEAALNGQADEAARLVLQHISVFQERALQQIKEAGREVR</sequence>
<dbReference type="RefSeq" id="WP_313045093.1">
    <property type="nucleotide sequence ID" value="NZ_JACHMB010000001.1"/>
</dbReference>
<dbReference type="GO" id="GO:0003677">
    <property type="term" value="F:DNA binding"/>
    <property type="evidence" value="ECO:0007669"/>
    <property type="project" value="UniProtKB-KW"/>
</dbReference>
<accession>A0A7W9G8S8</accession>
<dbReference type="Pfam" id="PF07729">
    <property type="entry name" value="FCD"/>
    <property type="match status" value="1"/>
</dbReference>
<dbReference type="Proteomes" id="UP000579153">
    <property type="component" value="Unassembled WGS sequence"/>
</dbReference>
<dbReference type="PANTHER" id="PTHR43537">
    <property type="entry name" value="TRANSCRIPTIONAL REGULATOR, GNTR FAMILY"/>
    <property type="match status" value="1"/>
</dbReference>
<evidence type="ECO:0000313" key="5">
    <source>
        <dbReference type="EMBL" id="MBB5779298.1"/>
    </source>
</evidence>
<dbReference type="PANTHER" id="PTHR43537:SF24">
    <property type="entry name" value="GLUCONATE OPERON TRANSCRIPTIONAL REPRESSOR"/>
    <property type="match status" value="1"/>
</dbReference>
<dbReference type="SMART" id="SM00895">
    <property type="entry name" value="FCD"/>
    <property type="match status" value="1"/>
</dbReference>
<dbReference type="GO" id="GO:0003700">
    <property type="term" value="F:DNA-binding transcription factor activity"/>
    <property type="evidence" value="ECO:0007669"/>
    <property type="project" value="InterPro"/>
</dbReference>
<evidence type="ECO:0000256" key="3">
    <source>
        <dbReference type="ARBA" id="ARBA00023163"/>
    </source>
</evidence>
<dbReference type="InterPro" id="IPR000524">
    <property type="entry name" value="Tscrpt_reg_HTH_GntR"/>
</dbReference>
<keyword evidence="2 5" id="KW-0238">DNA-binding</keyword>
<keyword evidence="1" id="KW-0805">Transcription regulation</keyword>
<dbReference type="Gene3D" id="1.10.10.10">
    <property type="entry name" value="Winged helix-like DNA-binding domain superfamily/Winged helix DNA-binding domain"/>
    <property type="match status" value="1"/>
</dbReference>
<dbReference type="SMART" id="SM00345">
    <property type="entry name" value="HTH_GNTR"/>
    <property type="match status" value="1"/>
</dbReference>
<evidence type="ECO:0000256" key="1">
    <source>
        <dbReference type="ARBA" id="ARBA00023015"/>
    </source>
</evidence>
<dbReference type="Pfam" id="PF00392">
    <property type="entry name" value="GntR"/>
    <property type="match status" value="1"/>
</dbReference>
<dbReference type="InterPro" id="IPR008920">
    <property type="entry name" value="TF_FadR/GntR_C"/>
</dbReference>
<organism evidence="5 6">
    <name type="scientific">Nonomuraea jabiensis</name>
    <dbReference type="NCBI Taxonomy" id="882448"/>
    <lineage>
        <taxon>Bacteria</taxon>
        <taxon>Bacillati</taxon>
        <taxon>Actinomycetota</taxon>
        <taxon>Actinomycetes</taxon>
        <taxon>Streptosporangiales</taxon>
        <taxon>Streptosporangiaceae</taxon>
        <taxon>Nonomuraea</taxon>
    </lineage>
</organism>
<dbReference type="InterPro" id="IPR036388">
    <property type="entry name" value="WH-like_DNA-bd_sf"/>
</dbReference>
<dbReference type="Gene3D" id="1.20.120.530">
    <property type="entry name" value="GntR ligand-binding domain-like"/>
    <property type="match status" value="1"/>
</dbReference>
<dbReference type="PRINTS" id="PR00035">
    <property type="entry name" value="HTHGNTR"/>
</dbReference>
<protein>
    <submittedName>
        <fullName evidence="5">DNA-binding GntR family transcriptional regulator</fullName>
    </submittedName>
</protein>
<evidence type="ECO:0000259" key="4">
    <source>
        <dbReference type="PROSITE" id="PS50949"/>
    </source>
</evidence>
<evidence type="ECO:0000256" key="2">
    <source>
        <dbReference type="ARBA" id="ARBA00023125"/>
    </source>
</evidence>
<gene>
    <name evidence="5" type="ORF">HD596_006054</name>
</gene>
<keyword evidence="3" id="KW-0804">Transcription</keyword>
<proteinExistence type="predicted"/>
<reference evidence="5 6" key="1">
    <citation type="submission" date="2020-08" db="EMBL/GenBank/DDBJ databases">
        <title>Sequencing the genomes of 1000 actinobacteria strains.</title>
        <authorList>
            <person name="Klenk H.-P."/>
        </authorList>
    </citation>
    <scope>NUCLEOTIDE SEQUENCE [LARGE SCALE GENOMIC DNA]</scope>
    <source>
        <strain evidence="5 6">DSM 45507</strain>
    </source>
</reference>
<feature type="domain" description="HTH gntR-type" evidence="4">
    <location>
        <begin position="12"/>
        <end position="79"/>
    </location>
</feature>
<dbReference type="InterPro" id="IPR011711">
    <property type="entry name" value="GntR_C"/>
</dbReference>
<dbReference type="SUPFAM" id="SSF48008">
    <property type="entry name" value="GntR ligand-binding domain-like"/>
    <property type="match status" value="1"/>
</dbReference>
<dbReference type="InterPro" id="IPR036390">
    <property type="entry name" value="WH_DNA-bd_sf"/>
</dbReference>